<dbReference type="GO" id="GO:0009231">
    <property type="term" value="P:riboflavin biosynthetic process"/>
    <property type="evidence" value="ECO:0007669"/>
    <property type="project" value="InterPro"/>
</dbReference>
<keyword evidence="3" id="KW-1185">Reference proteome</keyword>
<name>A0AA41XJM3_9MICO</name>
<protein>
    <submittedName>
        <fullName evidence="2">Dihydrofolate reductase family protein</fullName>
    </submittedName>
</protein>
<comment type="caution">
    <text evidence="2">The sequence shown here is derived from an EMBL/GenBank/DDBJ whole genome shotgun (WGS) entry which is preliminary data.</text>
</comment>
<organism evidence="2 3">
    <name type="scientific">Herbiconiux oxytropis</name>
    <dbReference type="NCBI Taxonomy" id="2970915"/>
    <lineage>
        <taxon>Bacteria</taxon>
        <taxon>Bacillati</taxon>
        <taxon>Actinomycetota</taxon>
        <taxon>Actinomycetes</taxon>
        <taxon>Micrococcales</taxon>
        <taxon>Microbacteriaceae</taxon>
        <taxon>Herbiconiux</taxon>
    </lineage>
</organism>
<dbReference type="EMBL" id="JANLCK010000010">
    <property type="protein sequence ID" value="MCS5727338.1"/>
    <property type="molecule type" value="Genomic_DNA"/>
</dbReference>
<dbReference type="Pfam" id="PF01872">
    <property type="entry name" value="RibD_C"/>
    <property type="match status" value="1"/>
</dbReference>
<dbReference type="InterPro" id="IPR002734">
    <property type="entry name" value="RibDG_C"/>
</dbReference>
<dbReference type="PANTHER" id="PTHR38011">
    <property type="entry name" value="DIHYDROFOLATE REDUCTASE FAMILY PROTEIN (AFU_ORTHOLOGUE AFUA_8G06820)"/>
    <property type="match status" value="1"/>
</dbReference>
<evidence type="ECO:0000313" key="3">
    <source>
        <dbReference type="Proteomes" id="UP001165587"/>
    </source>
</evidence>
<evidence type="ECO:0000259" key="1">
    <source>
        <dbReference type="Pfam" id="PF01872"/>
    </source>
</evidence>
<gene>
    <name evidence="2" type="ORF">N1028_15690</name>
</gene>
<dbReference type="Gene3D" id="3.40.430.10">
    <property type="entry name" value="Dihydrofolate Reductase, subunit A"/>
    <property type="match status" value="1"/>
</dbReference>
<dbReference type="RefSeq" id="WP_259530330.1">
    <property type="nucleotide sequence ID" value="NZ_JANLCK010000010.1"/>
</dbReference>
<sequence length="224" mass="24112">MVKLRVHNLAVSLDGFATGEGQALETPFGHAGGRLMEWFLPTQAFVEMSGHEDEALGAGTTGVDNAFAAATGRGIGAEIMGRRKFGPQQGPWEDESWRGWWGEEPPFHSPVVVLTHHERPELEVGETTFLFRSLPPVEALELATELAGGLDVRLGGGATVVRDFLAADLVDHLHIVVVPIVLGRGVRVWDGLEGLEERFDVEVTASPSGVVHYVFSRSGSRPGA</sequence>
<evidence type="ECO:0000313" key="2">
    <source>
        <dbReference type="EMBL" id="MCS5727338.1"/>
    </source>
</evidence>
<proteinExistence type="predicted"/>
<dbReference type="InterPro" id="IPR024072">
    <property type="entry name" value="DHFR-like_dom_sf"/>
</dbReference>
<dbReference type="GO" id="GO:0008703">
    <property type="term" value="F:5-amino-6-(5-phosphoribosylamino)uracil reductase activity"/>
    <property type="evidence" value="ECO:0007669"/>
    <property type="project" value="InterPro"/>
</dbReference>
<dbReference type="PANTHER" id="PTHR38011:SF12">
    <property type="entry name" value="BIFUNCTIONAL DEAMINASE-REDUCTASE DOMAIN PROTEIN"/>
    <property type="match status" value="1"/>
</dbReference>
<dbReference type="InterPro" id="IPR050765">
    <property type="entry name" value="Riboflavin_Biosynth_HTPR"/>
</dbReference>
<dbReference type="Proteomes" id="UP001165587">
    <property type="component" value="Unassembled WGS sequence"/>
</dbReference>
<accession>A0AA41XJM3</accession>
<feature type="domain" description="Bacterial bifunctional deaminase-reductase C-terminal" evidence="1">
    <location>
        <begin position="8"/>
        <end position="195"/>
    </location>
</feature>
<dbReference type="SUPFAM" id="SSF53597">
    <property type="entry name" value="Dihydrofolate reductase-like"/>
    <property type="match status" value="1"/>
</dbReference>
<dbReference type="AlphaFoldDB" id="A0AA41XJM3"/>
<reference evidence="2" key="1">
    <citation type="submission" date="2022-08" db="EMBL/GenBank/DDBJ databases">
        <authorList>
            <person name="Deng Y."/>
            <person name="Han X.-F."/>
            <person name="Zhang Y.-Q."/>
        </authorList>
    </citation>
    <scope>NUCLEOTIDE SEQUENCE</scope>
    <source>
        <strain evidence="2">CPCC 203407</strain>
    </source>
</reference>